<feature type="compositionally biased region" description="Basic and acidic residues" evidence="11">
    <location>
        <begin position="769"/>
        <end position="783"/>
    </location>
</feature>
<keyword evidence="8" id="KW-0206">Cytoskeleton</keyword>
<dbReference type="InterPro" id="IPR036961">
    <property type="entry name" value="Kinesin_motor_dom_sf"/>
</dbReference>
<dbReference type="InterPro" id="IPR000253">
    <property type="entry name" value="FHA_dom"/>
</dbReference>
<dbReference type="InterPro" id="IPR046362">
    <property type="entry name" value="Zw10/DSL1_C_sf"/>
</dbReference>
<dbReference type="InterPro" id="IPR019821">
    <property type="entry name" value="Kinesin_motor_CS"/>
</dbReference>
<dbReference type="PROSITE" id="PS00411">
    <property type="entry name" value="KINESIN_MOTOR_1"/>
    <property type="match status" value="1"/>
</dbReference>
<organism evidence="14 15">
    <name type="scientific">Dimorphilus gyrociliatus</name>
    <dbReference type="NCBI Taxonomy" id="2664684"/>
    <lineage>
        <taxon>Eukaryota</taxon>
        <taxon>Metazoa</taxon>
        <taxon>Spiralia</taxon>
        <taxon>Lophotrochozoa</taxon>
        <taxon>Annelida</taxon>
        <taxon>Polychaeta</taxon>
        <taxon>Polychaeta incertae sedis</taxon>
        <taxon>Dinophilidae</taxon>
        <taxon>Dimorphilus</taxon>
    </lineage>
</organism>
<dbReference type="SUPFAM" id="SSF52540">
    <property type="entry name" value="P-loop containing nucleoside triphosphate hydrolases"/>
    <property type="match status" value="1"/>
</dbReference>
<dbReference type="FunFam" id="3.40.850.10:FF:000021">
    <property type="entry name" value="kinesin-like protein KIF16B isoform X1"/>
    <property type="match status" value="1"/>
</dbReference>
<evidence type="ECO:0000256" key="7">
    <source>
        <dbReference type="ARBA" id="ARBA00023175"/>
    </source>
</evidence>
<proteinExistence type="inferred from homology"/>
<feature type="binding site" evidence="9">
    <location>
        <begin position="103"/>
        <end position="110"/>
    </location>
    <ligand>
        <name>ATP</name>
        <dbReference type="ChEBI" id="CHEBI:30616"/>
    </ligand>
</feature>
<dbReference type="InterPro" id="IPR001752">
    <property type="entry name" value="Kinesin_motor_dom"/>
</dbReference>
<dbReference type="EMBL" id="CAJFCJ010000015">
    <property type="protein sequence ID" value="CAD5121935.1"/>
    <property type="molecule type" value="Genomic_DNA"/>
</dbReference>
<comment type="caution">
    <text evidence="14">The sequence shown here is derived from an EMBL/GenBank/DDBJ whole genome shotgun (WGS) entry which is preliminary data.</text>
</comment>
<evidence type="ECO:0000256" key="9">
    <source>
        <dbReference type="PROSITE-ProRule" id="PRU00283"/>
    </source>
</evidence>
<evidence type="ECO:0000256" key="4">
    <source>
        <dbReference type="ARBA" id="ARBA00022741"/>
    </source>
</evidence>
<keyword evidence="6 10" id="KW-0175">Coiled coil</keyword>
<dbReference type="SMART" id="SM00129">
    <property type="entry name" value="KISc"/>
    <property type="match status" value="1"/>
</dbReference>
<dbReference type="InterPro" id="IPR027417">
    <property type="entry name" value="P-loop_NTPase"/>
</dbReference>
<dbReference type="GO" id="GO:0008017">
    <property type="term" value="F:microtubule binding"/>
    <property type="evidence" value="ECO:0007669"/>
    <property type="project" value="InterPro"/>
</dbReference>
<gene>
    <name evidence="14" type="ORF">DGYR_LOCUS9814</name>
</gene>
<keyword evidence="5 9" id="KW-0067">ATP-binding</keyword>
<dbReference type="Pfam" id="PF20665">
    <property type="entry name" value="Zw10_middle"/>
    <property type="match status" value="1"/>
</dbReference>
<dbReference type="InterPro" id="IPR055148">
    <property type="entry name" value="ZW10_C_2"/>
</dbReference>
<evidence type="ECO:0000256" key="11">
    <source>
        <dbReference type="SAM" id="MobiDB-lite"/>
    </source>
</evidence>
<dbReference type="InterPro" id="IPR008984">
    <property type="entry name" value="SMAD_FHA_dom_sf"/>
</dbReference>
<dbReference type="Pfam" id="PF22766">
    <property type="entry name" value="ZW10_C2"/>
    <property type="match status" value="1"/>
</dbReference>
<evidence type="ECO:0000313" key="15">
    <source>
        <dbReference type="Proteomes" id="UP000549394"/>
    </source>
</evidence>
<keyword evidence="2" id="KW-0963">Cytoplasm</keyword>
<dbReference type="PANTHER" id="PTHR47117">
    <property type="entry name" value="STAR-RELATED LIPID TRANSFER PROTEIN 9"/>
    <property type="match status" value="1"/>
</dbReference>
<evidence type="ECO:0000256" key="5">
    <source>
        <dbReference type="ARBA" id="ARBA00022840"/>
    </source>
</evidence>
<evidence type="ECO:0000256" key="3">
    <source>
        <dbReference type="ARBA" id="ARBA00022701"/>
    </source>
</evidence>
<dbReference type="InterPro" id="IPR048343">
    <property type="entry name" value="ZW10_C"/>
</dbReference>
<evidence type="ECO:0000256" key="2">
    <source>
        <dbReference type="ARBA" id="ARBA00022490"/>
    </source>
</evidence>
<evidence type="ECO:0000313" key="14">
    <source>
        <dbReference type="EMBL" id="CAD5121935.1"/>
    </source>
</evidence>
<feature type="compositionally biased region" description="Polar residues" evidence="11">
    <location>
        <begin position="792"/>
        <end position="805"/>
    </location>
</feature>
<dbReference type="OrthoDB" id="10587267at2759"/>
<dbReference type="Gene3D" id="2.60.200.20">
    <property type="match status" value="1"/>
</dbReference>
<dbReference type="Pfam" id="PF00225">
    <property type="entry name" value="Kinesin"/>
    <property type="match status" value="1"/>
</dbReference>
<evidence type="ECO:0000256" key="10">
    <source>
        <dbReference type="SAM" id="Coils"/>
    </source>
</evidence>
<dbReference type="Gene3D" id="1.10.357.150">
    <property type="match status" value="1"/>
</dbReference>
<feature type="domain" description="FHA" evidence="12">
    <location>
        <begin position="467"/>
        <end position="519"/>
    </location>
</feature>
<dbReference type="Pfam" id="PF20666">
    <property type="entry name" value="ZW10_C"/>
    <property type="match status" value="1"/>
</dbReference>
<name>A0A7I8W1G4_9ANNE</name>
<dbReference type="GO" id="GO:0005874">
    <property type="term" value="C:microtubule"/>
    <property type="evidence" value="ECO:0007669"/>
    <property type="project" value="UniProtKB-KW"/>
</dbReference>
<sequence>MSSVKVAVRCRPFSQREIELNSKSIIEQDGHTTTIINNKIRPNSIEGTLGRERYKTFTYDYSYNSFDKQNRNFASQEKIFKDLGEEIVESACQGYNGCVFSYGQTGSGKTFTMTGSLENAGLTPRMCQKLFNMLSDEQSSYRIEISYCEIYNEKVRDLLRDYDSDAKPLRVREHPKDGPYVQGLSKHSVFTYEAVEEFIRKGNDLRATASTALNDVSSRSHAIFTISFIQAKMEDDIPSEIHSKLHLVDLAGSERADVSGTSGLRLKEGGSINKSLVTLGNVISTLADLSDKFASVRKNVFVPYRDSVLTWLLKDSIGGNSNTVMIATISPADCCYAESLSTLRYAHRAKKILNQPIINEDPNVRLIRELKEENNRLRALLAQTGSPVDVLENQERLNRNEARVKVLTERWEGRWKEETFRILDETALDLKRSKCGGIRVESEQPHFIGLDDCEGTVLIFHLSKKRTTVGRDEGQHNVDIALNGPDIEQFHCDIEIQDDGRVTLSPRNGAKVFINNRRAVSCVAVCHGSIIQFGQHMFRFNNPAEAQKENCNNSNVLISRNFSWTSSPSIPDSGCESQNDNNRSFSASNPCLSVQDLGDSDEHHIRSEADRLSKILEQEALKAEIEEEKKELVNLRESAKKAREEVKRLSANVEEEARKALEHSENVMMKQEQTWKRLSEERQKHVREAKQEQTRLERERRIEHEIFSQEMNDIRNMVDQEITDMRNLMELASITESESSMLSEEEIKTIMLPLQVSNRPKQLNINTKTLEKDDKKGDKKEELSPDSLNGLDISTPSDNDIATPSSLGSLTEYKLDLGSAFDVTPDAEEECPTKRKLFSDSLEGREVTVEVIDGYDWSLPDEYLKKTASICLSDTESECYFSTKEYLSEEEDLDDDMTTCLTESVVSGKAFHLAEKVTELHNAICSAIQRKYGSVLSDDGMELFQNIIPNLFSIVRPLFEELERQCEREPDSCLESQLSTHDQTLSTLDSILQTHESVCQLDTAISSNNWSFAYDKLNESRKYLGEIEVNSEIEVASKKLLQTEACVLREKLFYNLSEKWDEYFRFKIPLNPKVFKRQTKNTSLHIKKTTPDCIAHCIETMHKCNLLKKRLKTFSDKLLNYFIKSIVSDSSVKVVVEDEPSAMVLRLSSIGHRSSSAPNAWSVLESLQTVFFFLHRPFRGCSIGQEPLTQAFGDNICPLMFEELFNNCLRHLMPEKTCDWATFDQIVSEAEKFQNTLNVLGFLKLNNEERGKKNLLDYFNNVSSLFVQARSQEVLRKVHQLLAQDMKKTVQVTAEQPLGKDFSCFDDLTLIESTIKPKSQIRRPHSFVEGWKGPEEPWKLTKPTKDLEVFVSENKRRVAHALKLPKCHVSIAIRHIVILSYSILKQADENSRDGATNLAVTIRHLAESVCDFLPKNFIVSDAYLAALHNNNCMYFAHHLLIMDAVLLKRMKQYNGMADVISRIRKLGNQFFADYIEYEKGILTTCLMEAKGFVCAADDDERISKSLSNTHLRLHNVSTVWRDSLPINTFFRGLGSLVQFVVLHITTCLLTITEYSLQDCSTLTIKLCSFLQTCPQLFFIEEASNAVEVVCHDHVSSWLRLNEIVRLLDAKLADIEDRWASGKGPLALHLNANEVRQLVEAMFEESPKRRALLKNLT</sequence>
<dbReference type="InterPro" id="IPR032405">
    <property type="entry name" value="Kinesin_assoc"/>
</dbReference>
<dbReference type="GO" id="GO:0007018">
    <property type="term" value="P:microtubule-based movement"/>
    <property type="evidence" value="ECO:0007669"/>
    <property type="project" value="InterPro"/>
</dbReference>
<feature type="region of interest" description="Disordered" evidence="11">
    <location>
        <begin position="763"/>
        <end position="805"/>
    </location>
</feature>
<comment type="subcellular location">
    <subcellularLocation>
        <location evidence="1">Cytoplasm</location>
        <location evidence="1">Cytoskeleton</location>
    </subcellularLocation>
</comment>
<keyword evidence="7 9" id="KW-0505">Motor protein</keyword>
<keyword evidence="15" id="KW-1185">Reference proteome</keyword>
<accession>A0A7I8W1G4</accession>
<dbReference type="PRINTS" id="PR00380">
    <property type="entry name" value="KINESINHEAVY"/>
</dbReference>
<dbReference type="GO" id="GO:0005524">
    <property type="term" value="F:ATP binding"/>
    <property type="evidence" value="ECO:0007669"/>
    <property type="project" value="UniProtKB-UniRule"/>
</dbReference>
<comment type="similarity">
    <text evidence="9">Belongs to the TRAFAC class myosin-kinesin ATPase superfamily. Kinesin family.</text>
</comment>
<evidence type="ECO:0000259" key="12">
    <source>
        <dbReference type="PROSITE" id="PS50006"/>
    </source>
</evidence>
<evidence type="ECO:0000256" key="8">
    <source>
        <dbReference type="ARBA" id="ARBA00023212"/>
    </source>
</evidence>
<dbReference type="GO" id="GO:0003777">
    <property type="term" value="F:microtubule motor activity"/>
    <property type="evidence" value="ECO:0007669"/>
    <property type="project" value="InterPro"/>
</dbReference>
<dbReference type="Gene3D" id="3.40.850.10">
    <property type="entry name" value="Kinesin motor domain"/>
    <property type="match status" value="1"/>
</dbReference>
<feature type="coiled-coil region" evidence="10">
    <location>
        <begin position="615"/>
        <end position="699"/>
    </location>
</feature>
<evidence type="ECO:0000256" key="6">
    <source>
        <dbReference type="ARBA" id="ARBA00023054"/>
    </source>
</evidence>
<dbReference type="SMART" id="SM00240">
    <property type="entry name" value="FHA"/>
    <property type="match status" value="1"/>
</dbReference>
<keyword evidence="4 9" id="KW-0547">Nucleotide-binding</keyword>
<dbReference type="Pfam" id="PF00498">
    <property type="entry name" value="FHA"/>
    <property type="match status" value="1"/>
</dbReference>
<reference evidence="14 15" key="1">
    <citation type="submission" date="2020-08" db="EMBL/GenBank/DDBJ databases">
        <authorList>
            <person name="Hejnol A."/>
        </authorList>
    </citation>
    <scope>NUCLEOTIDE SEQUENCE [LARGE SCALE GENOMIC DNA]</scope>
</reference>
<keyword evidence="3" id="KW-0493">Microtubule</keyword>
<dbReference type="PROSITE" id="PS50067">
    <property type="entry name" value="KINESIN_MOTOR_2"/>
    <property type="match status" value="1"/>
</dbReference>
<evidence type="ECO:0000259" key="13">
    <source>
        <dbReference type="PROSITE" id="PS50067"/>
    </source>
</evidence>
<evidence type="ECO:0000256" key="1">
    <source>
        <dbReference type="ARBA" id="ARBA00004245"/>
    </source>
</evidence>
<dbReference type="InterPro" id="IPR048344">
    <property type="entry name" value="Zw10_middle"/>
</dbReference>
<dbReference type="Pfam" id="PF16183">
    <property type="entry name" value="Kinesin_assoc"/>
    <property type="match status" value="1"/>
</dbReference>
<dbReference type="PANTHER" id="PTHR47117:SF6">
    <property type="entry name" value="KINESIN-LIKE PROTEIN KIF16B"/>
    <property type="match status" value="1"/>
</dbReference>
<dbReference type="SUPFAM" id="SSF49879">
    <property type="entry name" value="SMAD/FHA domain"/>
    <property type="match status" value="1"/>
</dbReference>
<protein>
    <submittedName>
        <fullName evidence="14">DgyrCDS10399</fullName>
    </submittedName>
</protein>
<feature type="domain" description="Kinesin motor" evidence="13">
    <location>
        <begin position="3"/>
        <end position="352"/>
    </location>
</feature>
<dbReference type="Proteomes" id="UP000549394">
    <property type="component" value="Unassembled WGS sequence"/>
</dbReference>
<dbReference type="PROSITE" id="PS50006">
    <property type="entry name" value="FHA_DOMAIN"/>
    <property type="match status" value="1"/>
</dbReference>